<dbReference type="Proteomes" id="UP000324832">
    <property type="component" value="Unassembled WGS sequence"/>
</dbReference>
<sequence length="607" mass="70974">MIDEKIIILCFCYIKAINAFEYRNLKDNQLLSFVKELNHDQNLETLDTPENMDTNYREIMSSLMAEIFKKCKECDCNKDIGLRHGKLGLRIATDVEKITDEIEKHLENGNMLSADNVNTDRYNINFNDIRNYLRQGSIEGNNSNIQDIHMTKKMENQIEALKLKYGPKYNKETVIKKDVISIIDGQTRSAKIYPDINKQINKITNVFNDIYIPYWMFYSILHYKEDYLRNLKDNQLLSFVKELNHDQNLETLDTPENMDTNYREIMSSLMAEICKKCKECDCNKDIGLRHGKLGLSIATGVEKIIDEIEELLEKGKNNSLDNNMLSADNVYTDRYTLTKFNDTRNNLRQGSIEGNNINMQDIHMTKKMKTQIKALKLKYGPKYNKENRVVSSTEKSVQEDEGAKESLKTIDLQLLLNFLHKAPTARCGCDRRDTRENQDIVLKNNFYSLLFNRYGQIGDKPVTDYTRCGCRRPMRDIPRIRKTKNPNKDKDIIRDFNENLDELEHRLRDAYYDDLNTENLKLKKTKGLKFIPKKISKIYKSALTGIVQAITAFIKDKHGVKEMPAVPFVPEKYIRKLKEDYERQKLKPQELYNSITKIIYKTCLGNH</sequence>
<evidence type="ECO:0000313" key="2">
    <source>
        <dbReference type="Proteomes" id="UP000324832"/>
    </source>
</evidence>
<reference evidence="1 2" key="1">
    <citation type="submission" date="2017-07" db="EMBL/GenBank/DDBJ databases">
        <authorList>
            <person name="Talla V."/>
            <person name="Backstrom N."/>
        </authorList>
    </citation>
    <scope>NUCLEOTIDE SEQUENCE [LARGE SCALE GENOMIC DNA]</scope>
</reference>
<dbReference type="EMBL" id="FZQP02002913">
    <property type="protein sequence ID" value="VVC96860.1"/>
    <property type="molecule type" value="Genomic_DNA"/>
</dbReference>
<gene>
    <name evidence="1" type="ORF">LSINAPIS_LOCUS8264</name>
</gene>
<protein>
    <submittedName>
        <fullName evidence="1">Uncharacterized protein</fullName>
    </submittedName>
</protein>
<name>A0A5E4QGK9_9NEOP</name>
<organism evidence="1 2">
    <name type="scientific">Leptidea sinapis</name>
    <dbReference type="NCBI Taxonomy" id="189913"/>
    <lineage>
        <taxon>Eukaryota</taxon>
        <taxon>Metazoa</taxon>
        <taxon>Ecdysozoa</taxon>
        <taxon>Arthropoda</taxon>
        <taxon>Hexapoda</taxon>
        <taxon>Insecta</taxon>
        <taxon>Pterygota</taxon>
        <taxon>Neoptera</taxon>
        <taxon>Endopterygota</taxon>
        <taxon>Lepidoptera</taxon>
        <taxon>Glossata</taxon>
        <taxon>Ditrysia</taxon>
        <taxon>Papilionoidea</taxon>
        <taxon>Pieridae</taxon>
        <taxon>Dismorphiinae</taxon>
        <taxon>Leptidea</taxon>
    </lineage>
</organism>
<accession>A0A5E4QGK9</accession>
<evidence type="ECO:0000313" key="1">
    <source>
        <dbReference type="EMBL" id="VVC96860.1"/>
    </source>
</evidence>
<dbReference type="AlphaFoldDB" id="A0A5E4QGK9"/>
<keyword evidence="2" id="KW-1185">Reference proteome</keyword>
<proteinExistence type="predicted"/>